<evidence type="ECO:0000313" key="4">
    <source>
        <dbReference type="Proteomes" id="UP001651690"/>
    </source>
</evidence>
<dbReference type="EMBL" id="JANDBD010000001">
    <property type="protein sequence ID" value="MCP9271053.1"/>
    <property type="molecule type" value="Genomic_DNA"/>
</dbReference>
<proteinExistence type="predicted"/>
<dbReference type="InterPro" id="IPR020845">
    <property type="entry name" value="AMP-binding_CS"/>
</dbReference>
<dbReference type="SUPFAM" id="SSF56801">
    <property type="entry name" value="Acetyl-CoA synthetase-like"/>
    <property type="match status" value="1"/>
</dbReference>
<dbReference type="InterPro" id="IPR045851">
    <property type="entry name" value="AMP-bd_C_sf"/>
</dbReference>
<accession>A0ABT1LVX7</accession>
<feature type="domain" description="AMP-binding enzyme C-terminal" evidence="2">
    <location>
        <begin position="432"/>
        <end position="496"/>
    </location>
</feature>
<dbReference type="PANTHER" id="PTHR24096">
    <property type="entry name" value="LONG-CHAIN-FATTY-ACID--COA LIGASE"/>
    <property type="match status" value="1"/>
</dbReference>
<keyword evidence="4" id="KW-1185">Reference proteome</keyword>
<evidence type="ECO:0000313" key="3">
    <source>
        <dbReference type="EMBL" id="MCP9271053.1"/>
    </source>
</evidence>
<comment type="caution">
    <text evidence="3">The sequence shown here is derived from an EMBL/GenBank/DDBJ whole genome shotgun (WGS) entry which is preliminary data.</text>
</comment>
<dbReference type="Pfam" id="PF00501">
    <property type="entry name" value="AMP-binding"/>
    <property type="match status" value="1"/>
</dbReference>
<dbReference type="InterPro" id="IPR042099">
    <property type="entry name" value="ANL_N_sf"/>
</dbReference>
<protein>
    <submittedName>
        <fullName evidence="3">Acyl--CoA ligase</fullName>
    </submittedName>
</protein>
<sequence>MPGEIWSQGVHRGLYGGHAGLLYDGGPTTFEQLITGTDVWTDRTFLVHGDRRVTYAGFRSAVDAARGMFADRGIGAGDRVVVFGYNSPEWIVALWAAWLHGAVPVLANRWWSTAEIEHAAHLLTPRHVFGDSAFGADVAFTPLSELSAAFDTRAAAPPVPVTAADDTALVLFTSGSSGMPKAVELSRRAVIANQHNILARNGRFPHLLDDESPQAVSLATTPMFHVGGLSSLLTHFLTGGRIVMAEGRFDAAEVMSLIERERIQIWGAVPTMAVRLLAHPDFDTFDLSSLKSWPLGGAPVTTDLLDRIRTKLPNLHRRGLSNTWGMTEAGGFLTAGDARDMELHPGTVGRPYGVVELRIANPDAAGVGEVIARSPTVMNGYAGLPDDQTVDGDGWLHTGDLGHLTDDGYLFIDGRAKDVVIRGGENIACPHVEAAIASHPDVVEVAALGVPHPDLGEELVAVVVGRAEAGLTAGELRQHVTGMLSYFAIPTRWEIRADPLPTLAGEKVDKKALARSFAVR</sequence>
<dbReference type="Gene3D" id="3.30.300.30">
    <property type="match status" value="1"/>
</dbReference>
<dbReference type="RefSeq" id="WP_255058025.1">
    <property type="nucleotide sequence ID" value="NZ_JANDBD010000001.1"/>
</dbReference>
<feature type="domain" description="AMP-dependent synthetase/ligase" evidence="1">
    <location>
        <begin position="40"/>
        <end position="381"/>
    </location>
</feature>
<evidence type="ECO:0000259" key="2">
    <source>
        <dbReference type="Pfam" id="PF13193"/>
    </source>
</evidence>
<gene>
    <name evidence="3" type="ORF">NM203_02500</name>
</gene>
<organism evidence="3 4">
    <name type="scientific">Mycolicibacterium arenosum</name>
    <dbReference type="NCBI Taxonomy" id="2952157"/>
    <lineage>
        <taxon>Bacteria</taxon>
        <taxon>Bacillati</taxon>
        <taxon>Actinomycetota</taxon>
        <taxon>Actinomycetes</taxon>
        <taxon>Mycobacteriales</taxon>
        <taxon>Mycobacteriaceae</taxon>
        <taxon>Mycolicibacterium</taxon>
    </lineage>
</organism>
<dbReference type="Proteomes" id="UP001651690">
    <property type="component" value="Unassembled WGS sequence"/>
</dbReference>
<dbReference type="Gene3D" id="3.40.50.12780">
    <property type="entry name" value="N-terminal domain of ligase-like"/>
    <property type="match status" value="1"/>
</dbReference>
<dbReference type="PROSITE" id="PS00455">
    <property type="entry name" value="AMP_BINDING"/>
    <property type="match status" value="1"/>
</dbReference>
<dbReference type="InterPro" id="IPR000873">
    <property type="entry name" value="AMP-dep_synth/lig_dom"/>
</dbReference>
<reference evidence="3 4" key="1">
    <citation type="submission" date="2022-06" db="EMBL/GenBank/DDBJ databases">
        <title>Mycolicibacterium sp. CAU 1645 isolated from seawater.</title>
        <authorList>
            <person name="Kim W."/>
        </authorList>
    </citation>
    <scope>NUCLEOTIDE SEQUENCE [LARGE SCALE GENOMIC DNA]</scope>
    <source>
        <strain evidence="3 4">CAU 1645</strain>
    </source>
</reference>
<name>A0ABT1LVX7_9MYCO</name>
<evidence type="ECO:0000259" key="1">
    <source>
        <dbReference type="Pfam" id="PF00501"/>
    </source>
</evidence>
<dbReference type="Pfam" id="PF13193">
    <property type="entry name" value="AMP-binding_C"/>
    <property type="match status" value="1"/>
</dbReference>
<keyword evidence="3" id="KW-0436">Ligase</keyword>
<dbReference type="GO" id="GO:0016874">
    <property type="term" value="F:ligase activity"/>
    <property type="evidence" value="ECO:0007669"/>
    <property type="project" value="UniProtKB-KW"/>
</dbReference>
<dbReference type="InterPro" id="IPR025110">
    <property type="entry name" value="AMP-bd_C"/>
</dbReference>